<comment type="caution">
    <text evidence="2">The sequence shown here is derived from an EMBL/GenBank/DDBJ whole genome shotgun (WGS) entry which is preliminary data.</text>
</comment>
<dbReference type="EMBL" id="CAJNNW010009342">
    <property type="protein sequence ID" value="CAE8650884.1"/>
    <property type="molecule type" value="Genomic_DNA"/>
</dbReference>
<feature type="region of interest" description="Disordered" evidence="1">
    <location>
        <begin position="325"/>
        <end position="345"/>
    </location>
</feature>
<dbReference type="Pfam" id="PF21040">
    <property type="entry name" value="CEP104-like_TOG"/>
    <property type="match status" value="1"/>
</dbReference>
<evidence type="ECO:0008006" key="4">
    <source>
        <dbReference type="Google" id="ProtNLM"/>
    </source>
</evidence>
<dbReference type="InterPro" id="IPR011989">
    <property type="entry name" value="ARM-like"/>
</dbReference>
<dbReference type="InterPro" id="IPR016024">
    <property type="entry name" value="ARM-type_fold"/>
</dbReference>
<sequence length="345" mass="35774">ALTQAFASKNWKARAESIAKLSSELASGDGVKEASGEDGGPLLSQYVLSGLRVSTLQEQLSGLLADTVTAVFVAASDLLSLICAQLPLYIAPLFLEPLLPPLVARLLDTSNKVRSKAVETTMEVAELHGCALSEMLAQCVASGSAWCSNQPPPTPGGSLERNGESDRSTRPRLQLLVKLVGRLHDRDSVARWSDETWKSLCEYSTKAAENKNGDVRKEAAALLQAMLAAGGRAEQIAEHACNQLKELAEAKAKQKLRPGTSMRPMTGARLGTAGGAGGAASRPGTGAKTDSGLSMNGTGKLSLNGTGKLSNLGGTLGSTGGFTLNLNSTGRLSTANRSRAGNTGS</sequence>
<protein>
    <recommendedName>
        <fullName evidence="4">TOG domain-containing protein</fullName>
    </recommendedName>
</protein>
<dbReference type="AlphaFoldDB" id="A0A813IDM0"/>
<feature type="non-terminal residue" evidence="2">
    <location>
        <position position="345"/>
    </location>
</feature>
<name>A0A813IDM0_POLGL</name>
<organism evidence="2 3">
    <name type="scientific">Polarella glacialis</name>
    <name type="common">Dinoflagellate</name>
    <dbReference type="NCBI Taxonomy" id="89957"/>
    <lineage>
        <taxon>Eukaryota</taxon>
        <taxon>Sar</taxon>
        <taxon>Alveolata</taxon>
        <taxon>Dinophyceae</taxon>
        <taxon>Suessiales</taxon>
        <taxon>Suessiaceae</taxon>
        <taxon>Polarella</taxon>
    </lineage>
</organism>
<reference evidence="2" key="1">
    <citation type="submission" date="2021-02" db="EMBL/GenBank/DDBJ databases">
        <authorList>
            <person name="Dougan E. K."/>
            <person name="Rhodes N."/>
            <person name="Thang M."/>
            <person name="Chan C."/>
        </authorList>
    </citation>
    <scope>NUCLEOTIDE SEQUENCE</scope>
</reference>
<accession>A0A813IDM0</accession>
<feature type="non-terminal residue" evidence="2">
    <location>
        <position position="1"/>
    </location>
</feature>
<feature type="compositionally biased region" description="Polar residues" evidence="1">
    <location>
        <begin position="328"/>
        <end position="345"/>
    </location>
</feature>
<dbReference type="Proteomes" id="UP000626109">
    <property type="component" value="Unassembled WGS sequence"/>
</dbReference>
<proteinExistence type="predicted"/>
<evidence type="ECO:0000313" key="3">
    <source>
        <dbReference type="Proteomes" id="UP000626109"/>
    </source>
</evidence>
<dbReference type="SUPFAM" id="SSF48371">
    <property type="entry name" value="ARM repeat"/>
    <property type="match status" value="1"/>
</dbReference>
<gene>
    <name evidence="2" type="ORF">PGLA2088_LOCUS8670</name>
</gene>
<evidence type="ECO:0000313" key="2">
    <source>
        <dbReference type="EMBL" id="CAE8650884.1"/>
    </source>
</evidence>
<dbReference type="Gene3D" id="1.25.10.10">
    <property type="entry name" value="Leucine-rich Repeat Variant"/>
    <property type="match status" value="1"/>
</dbReference>
<evidence type="ECO:0000256" key="1">
    <source>
        <dbReference type="SAM" id="MobiDB-lite"/>
    </source>
</evidence>
<feature type="region of interest" description="Disordered" evidence="1">
    <location>
        <begin position="252"/>
        <end position="299"/>
    </location>
</feature>
<feature type="region of interest" description="Disordered" evidence="1">
    <location>
        <begin position="150"/>
        <end position="169"/>
    </location>
</feature>